<evidence type="ECO:0000256" key="1">
    <source>
        <dbReference type="SAM" id="MobiDB-lite"/>
    </source>
</evidence>
<comment type="caution">
    <text evidence="2">The sequence shown here is derived from an EMBL/GenBank/DDBJ whole genome shotgun (WGS) entry which is preliminary data.</text>
</comment>
<organism evidence="2 3">
    <name type="scientific">Plakobranchus ocellatus</name>
    <dbReference type="NCBI Taxonomy" id="259542"/>
    <lineage>
        <taxon>Eukaryota</taxon>
        <taxon>Metazoa</taxon>
        <taxon>Spiralia</taxon>
        <taxon>Lophotrochozoa</taxon>
        <taxon>Mollusca</taxon>
        <taxon>Gastropoda</taxon>
        <taxon>Heterobranchia</taxon>
        <taxon>Euthyneura</taxon>
        <taxon>Panpulmonata</taxon>
        <taxon>Sacoglossa</taxon>
        <taxon>Placobranchoidea</taxon>
        <taxon>Plakobranchidae</taxon>
        <taxon>Plakobranchus</taxon>
    </lineage>
</organism>
<accession>A0AAV3ZZJ4</accession>
<feature type="region of interest" description="Disordered" evidence="1">
    <location>
        <begin position="1"/>
        <end position="71"/>
    </location>
</feature>
<name>A0AAV3ZZJ4_9GAST</name>
<feature type="compositionally biased region" description="Basic and acidic residues" evidence="1">
    <location>
        <begin position="1"/>
        <end position="26"/>
    </location>
</feature>
<protein>
    <submittedName>
        <fullName evidence="2">Uncharacterized protein</fullName>
    </submittedName>
</protein>
<dbReference type="Proteomes" id="UP000735302">
    <property type="component" value="Unassembled WGS sequence"/>
</dbReference>
<gene>
    <name evidence="2" type="ORF">PoB_002779000</name>
</gene>
<keyword evidence="3" id="KW-1185">Reference proteome</keyword>
<proteinExistence type="predicted"/>
<reference evidence="2 3" key="1">
    <citation type="journal article" date="2021" name="Elife">
        <title>Chloroplast acquisition without the gene transfer in kleptoplastic sea slugs, Plakobranchus ocellatus.</title>
        <authorList>
            <person name="Maeda T."/>
            <person name="Takahashi S."/>
            <person name="Yoshida T."/>
            <person name="Shimamura S."/>
            <person name="Takaki Y."/>
            <person name="Nagai Y."/>
            <person name="Toyoda A."/>
            <person name="Suzuki Y."/>
            <person name="Arimoto A."/>
            <person name="Ishii H."/>
            <person name="Satoh N."/>
            <person name="Nishiyama T."/>
            <person name="Hasebe M."/>
            <person name="Maruyama T."/>
            <person name="Minagawa J."/>
            <person name="Obokata J."/>
            <person name="Shigenobu S."/>
        </authorList>
    </citation>
    <scope>NUCLEOTIDE SEQUENCE [LARGE SCALE GENOMIC DNA]</scope>
</reference>
<dbReference type="EMBL" id="BLXT01003273">
    <property type="protein sequence ID" value="GFO01285.1"/>
    <property type="molecule type" value="Genomic_DNA"/>
</dbReference>
<dbReference type="AlphaFoldDB" id="A0AAV3ZZJ4"/>
<evidence type="ECO:0000313" key="3">
    <source>
        <dbReference type="Proteomes" id="UP000735302"/>
    </source>
</evidence>
<sequence length="107" mass="11945">MTGHQEEDRLGPPESRRGQKEVERVRQKIPSRVPTSPPRVTSPLQDDLRLSGPPSGQGRSGGVRTRDRRVPADLRAGFAFRRAIMESILGLDGSIRNVEILKNWLGH</sequence>
<evidence type="ECO:0000313" key="2">
    <source>
        <dbReference type="EMBL" id="GFO01285.1"/>
    </source>
</evidence>